<proteinExistence type="predicted"/>
<reference evidence="2 3" key="2">
    <citation type="submission" date="2018-11" db="EMBL/GenBank/DDBJ databases">
        <authorList>
            <consortium name="Pathogen Informatics"/>
        </authorList>
    </citation>
    <scope>NUCLEOTIDE SEQUENCE [LARGE SCALE GENOMIC DNA]</scope>
    <source>
        <strain evidence="2 3">MHpl1</strain>
    </source>
</reference>
<dbReference type="WBParaSite" id="HPLM_0000901101-mRNA-1">
    <property type="protein sequence ID" value="HPLM_0000901101-mRNA-1"/>
    <property type="gene ID" value="HPLM_0000901101"/>
</dbReference>
<dbReference type="AlphaFoldDB" id="A0A0N4WEE8"/>
<evidence type="ECO:0000256" key="1">
    <source>
        <dbReference type="SAM" id="Phobius"/>
    </source>
</evidence>
<dbReference type="Proteomes" id="UP000268014">
    <property type="component" value="Unassembled WGS sequence"/>
</dbReference>
<feature type="transmembrane region" description="Helical" evidence="1">
    <location>
        <begin position="69"/>
        <end position="95"/>
    </location>
</feature>
<keyword evidence="1" id="KW-0472">Membrane</keyword>
<name>A0A0N4WEE8_HAEPC</name>
<reference evidence="4" key="1">
    <citation type="submission" date="2017-02" db="UniProtKB">
        <authorList>
            <consortium name="WormBaseParasite"/>
        </authorList>
    </citation>
    <scope>IDENTIFICATION</scope>
</reference>
<gene>
    <name evidence="2" type="ORF">HPLM_LOCUS9003</name>
</gene>
<dbReference type="EMBL" id="UZAF01016976">
    <property type="protein sequence ID" value="VDO36355.1"/>
    <property type="molecule type" value="Genomic_DNA"/>
</dbReference>
<evidence type="ECO:0000313" key="3">
    <source>
        <dbReference type="Proteomes" id="UP000268014"/>
    </source>
</evidence>
<sequence>MWRGWVIGEKLDQGLRELEQDKQKAFEAIIEYKNAFSEAVAFFDESTIKVHEEIVKVLSRKNCTRISDILGYTIYFPIILMILTTAGLAVIIGSWKYYLADVFGRGNLYKTNERFESLKSHHDTLVRMAASALAGAGYVAMVIGAILCVIVAFCFVMAFAAMVVCMGFFVDDDLRLFNVMYLFSAEQTFNPSKMETDFLRH</sequence>
<organism evidence="4">
    <name type="scientific">Haemonchus placei</name>
    <name type="common">Barber's pole worm</name>
    <dbReference type="NCBI Taxonomy" id="6290"/>
    <lineage>
        <taxon>Eukaryota</taxon>
        <taxon>Metazoa</taxon>
        <taxon>Ecdysozoa</taxon>
        <taxon>Nematoda</taxon>
        <taxon>Chromadorea</taxon>
        <taxon>Rhabditida</taxon>
        <taxon>Rhabditina</taxon>
        <taxon>Rhabditomorpha</taxon>
        <taxon>Strongyloidea</taxon>
        <taxon>Trichostrongylidae</taxon>
        <taxon>Haemonchus</taxon>
    </lineage>
</organism>
<keyword evidence="1" id="KW-0812">Transmembrane</keyword>
<evidence type="ECO:0000313" key="4">
    <source>
        <dbReference type="WBParaSite" id="HPLM_0000901101-mRNA-1"/>
    </source>
</evidence>
<keyword evidence="1" id="KW-1133">Transmembrane helix</keyword>
<protein>
    <submittedName>
        <fullName evidence="4">DUF4870 domain-containing protein</fullName>
    </submittedName>
</protein>
<evidence type="ECO:0000313" key="2">
    <source>
        <dbReference type="EMBL" id="VDO36355.1"/>
    </source>
</evidence>
<keyword evidence="3" id="KW-1185">Reference proteome</keyword>
<feature type="transmembrane region" description="Helical" evidence="1">
    <location>
        <begin position="137"/>
        <end position="170"/>
    </location>
</feature>
<accession>A0A0N4WEE8</accession>
<dbReference type="OrthoDB" id="5876072at2759"/>